<gene>
    <name evidence="2" type="ORF">SAMD00023353_1801080</name>
</gene>
<evidence type="ECO:0000256" key="1">
    <source>
        <dbReference type="SAM" id="MobiDB-lite"/>
    </source>
</evidence>
<dbReference type="OrthoDB" id="4722955at2759"/>
<evidence type="ECO:0000313" key="2">
    <source>
        <dbReference type="EMBL" id="GAP86303.2"/>
    </source>
</evidence>
<organism evidence="2">
    <name type="scientific">Rosellinia necatrix</name>
    <name type="common">White root-rot fungus</name>
    <dbReference type="NCBI Taxonomy" id="77044"/>
    <lineage>
        <taxon>Eukaryota</taxon>
        <taxon>Fungi</taxon>
        <taxon>Dikarya</taxon>
        <taxon>Ascomycota</taxon>
        <taxon>Pezizomycotina</taxon>
        <taxon>Sordariomycetes</taxon>
        <taxon>Xylariomycetidae</taxon>
        <taxon>Xylariales</taxon>
        <taxon>Xylariaceae</taxon>
        <taxon>Rosellinia</taxon>
    </lineage>
</organism>
<name>A0A1W2TE61_ROSNE</name>
<sequence>MGFSRSPPPHGRSHLPPSYPTLCSPSFTGPRRVCSPPPCTSPLLDYQQPISASPPYGYAGSSYTGNRPHGFQYAEQRRNSTGTVPALHPCARILNIELEKPKKRSSTATSLLEKVSRYPLEYPEPIPYSQLLRMFQQLYGNMLDSIELITRDLLRVEDPAGISCKATICRFDKRDTWRVFKSRPGVNDRFYCAPHIEITLPYLPPQKVAKEIIEAISDSCDIHVKHMRPAYKFKTKTYSWKFEPGMVYESVDAEHLMAKPVVDEQNRAGTDGDEERQGAEPNGTLVPYTNEKTEEGSSKPNSGDATRKLDHIKEELRFSPNKNQCKEIVKVLLAGEFRLDPRRITVWFWAKDVELSDGKWYPWGSLDNTYGLVLACKQVVQYDPEDAKRSAARAAQLNNSPEEKEPRDIAPTVRVILPAERTDFAKDDENVKGLKECVERIRAQLAIVSTFHSQAAFCISWKKERREFADWISPQVVYRPMGNGDNYVAETVEGQKR</sequence>
<dbReference type="Proteomes" id="UP000054516">
    <property type="component" value="Unassembled WGS sequence"/>
</dbReference>
<protein>
    <submittedName>
        <fullName evidence="2">Uncharacterized protein</fullName>
    </submittedName>
</protein>
<evidence type="ECO:0000313" key="3">
    <source>
        <dbReference type="Proteomes" id="UP000054516"/>
    </source>
</evidence>
<accession>A0A1W2TE61</accession>
<reference evidence="2" key="1">
    <citation type="submission" date="2016-03" db="EMBL/GenBank/DDBJ databases">
        <title>Draft genome sequence of Rosellinia necatrix.</title>
        <authorList>
            <person name="Kanematsu S."/>
        </authorList>
    </citation>
    <scope>NUCLEOTIDE SEQUENCE [LARGE SCALE GENOMIC DNA]</scope>
    <source>
        <strain evidence="2">W97</strain>
    </source>
</reference>
<proteinExistence type="predicted"/>
<keyword evidence="3" id="KW-1185">Reference proteome</keyword>
<dbReference type="EMBL" id="DF977463">
    <property type="protein sequence ID" value="GAP86303.2"/>
    <property type="molecule type" value="Genomic_DNA"/>
</dbReference>
<dbReference type="AlphaFoldDB" id="A0A1W2TE61"/>
<feature type="region of interest" description="Disordered" evidence="1">
    <location>
        <begin position="265"/>
        <end position="306"/>
    </location>
</feature>